<proteinExistence type="predicted"/>
<reference evidence="3" key="1">
    <citation type="journal article" date="2019" name="Int. J. Syst. Evol. Microbiol.">
        <title>The Global Catalogue of Microorganisms (GCM) 10K type strain sequencing project: providing services to taxonomists for standard genome sequencing and annotation.</title>
        <authorList>
            <consortium name="The Broad Institute Genomics Platform"/>
            <consortium name="The Broad Institute Genome Sequencing Center for Infectious Disease"/>
            <person name="Wu L."/>
            <person name="Ma J."/>
        </authorList>
    </citation>
    <scope>NUCLEOTIDE SEQUENCE [LARGE SCALE GENOMIC DNA]</scope>
    <source>
        <strain evidence="3">CGMCC 1.12286</strain>
    </source>
</reference>
<evidence type="ECO:0008006" key="4">
    <source>
        <dbReference type="Google" id="ProtNLM"/>
    </source>
</evidence>
<dbReference type="EMBL" id="JBHUCX010000035">
    <property type="protein sequence ID" value="MFD1675886.1"/>
    <property type="molecule type" value="Genomic_DNA"/>
</dbReference>
<dbReference type="RefSeq" id="WP_377943768.1">
    <property type="nucleotide sequence ID" value="NZ_JBHUCX010000035.1"/>
</dbReference>
<dbReference type="Gene3D" id="2.60.40.1080">
    <property type="match status" value="1"/>
</dbReference>
<evidence type="ECO:0000313" key="3">
    <source>
        <dbReference type="Proteomes" id="UP001597079"/>
    </source>
</evidence>
<gene>
    <name evidence="2" type="ORF">ACFSB2_14375</name>
</gene>
<feature type="signal peptide" evidence="1">
    <location>
        <begin position="1"/>
        <end position="25"/>
    </location>
</feature>
<comment type="caution">
    <text evidence="2">The sequence shown here is derived from an EMBL/GenBank/DDBJ whole genome shotgun (WGS) entry which is preliminary data.</text>
</comment>
<protein>
    <recommendedName>
        <fullName evidence="4">Copper amine oxidase N-terminal domain-containing protein</fullName>
    </recommendedName>
</protein>
<organism evidence="2 3">
    <name type="scientific">Alicyclobacillus fodiniaquatilis</name>
    <dbReference type="NCBI Taxonomy" id="1661150"/>
    <lineage>
        <taxon>Bacteria</taxon>
        <taxon>Bacillati</taxon>
        <taxon>Bacillota</taxon>
        <taxon>Bacilli</taxon>
        <taxon>Bacillales</taxon>
        <taxon>Alicyclobacillaceae</taxon>
        <taxon>Alicyclobacillus</taxon>
    </lineage>
</organism>
<evidence type="ECO:0000256" key="1">
    <source>
        <dbReference type="SAM" id="SignalP"/>
    </source>
</evidence>
<keyword evidence="3" id="KW-1185">Reference proteome</keyword>
<dbReference type="Proteomes" id="UP001597079">
    <property type="component" value="Unassembled WGS sequence"/>
</dbReference>
<sequence length="365" mass="37844">MKRTSTVAVAAGLLSLGTFLPMSFAASETQFTAKIDVNGQQISAPTAIAAYDGQTKTTYIPIYYVDQALKAAGFVASWDGTSQTWSLLSSAGVGAGIAVGSGNANIDVNGKLVKKINTLVAHDPSAGSNAQETVYMPIYYVDEIIKSFGSPLTWNGKTWNIGNYGGVFQIEGATSMKSGASEQLALTATKGGTITVPAQDVNWTVKGQGQASVDDEGNFSSSTPGVYTVTATYGNNDATTQIEVYGQPAQVIVGFTNTTKNSDGTLNNTIQVRVCDDTALDNTVSDFNGTVQLALSPDSGTFANGGIVDIQNGVGTITLTSPQTLPSGTETITSSNLLSSDGTALTNINYGSIQFSYTALAQYLG</sequence>
<evidence type="ECO:0000313" key="2">
    <source>
        <dbReference type="EMBL" id="MFD1675886.1"/>
    </source>
</evidence>
<accession>A0ABW4JHT5</accession>
<keyword evidence="1" id="KW-0732">Signal</keyword>
<name>A0ABW4JHT5_9BACL</name>
<feature type="chain" id="PRO_5046676037" description="Copper amine oxidase N-terminal domain-containing protein" evidence="1">
    <location>
        <begin position="26"/>
        <end position="365"/>
    </location>
</feature>